<evidence type="ECO:0000313" key="2">
    <source>
        <dbReference type="EMBL" id="KAF4614854.1"/>
    </source>
</evidence>
<feature type="compositionally biased region" description="Polar residues" evidence="1">
    <location>
        <begin position="54"/>
        <end position="66"/>
    </location>
</feature>
<name>A0A8H4QPI2_9AGAR</name>
<dbReference type="EMBL" id="JAACJL010000044">
    <property type="protein sequence ID" value="KAF4614854.1"/>
    <property type="molecule type" value="Genomic_DNA"/>
</dbReference>
<evidence type="ECO:0000256" key="1">
    <source>
        <dbReference type="SAM" id="MobiDB-lite"/>
    </source>
</evidence>
<evidence type="ECO:0000313" key="3">
    <source>
        <dbReference type="Proteomes" id="UP000521872"/>
    </source>
</evidence>
<organism evidence="2 3">
    <name type="scientific">Agrocybe pediades</name>
    <dbReference type="NCBI Taxonomy" id="84607"/>
    <lineage>
        <taxon>Eukaryota</taxon>
        <taxon>Fungi</taxon>
        <taxon>Dikarya</taxon>
        <taxon>Basidiomycota</taxon>
        <taxon>Agaricomycotina</taxon>
        <taxon>Agaricomycetes</taxon>
        <taxon>Agaricomycetidae</taxon>
        <taxon>Agaricales</taxon>
        <taxon>Agaricineae</taxon>
        <taxon>Strophariaceae</taxon>
        <taxon>Agrocybe</taxon>
    </lineage>
</organism>
<dbReference type="OrthoDB" id="3365917at2759"/>
<proteinExistence type="predicted"/>
<reference evidence="2 3" key="1">
    <citation type="submission" date="2019-12" db="EMBL/GenBank/DDBJ databases">
        <authorList>
            <person name="Floudas D."/>
            <person name="Bentzer J."/>
            <person name="Ahren D."/>
            <person name="Johansson T."/>
            <person name="Persson P."/>
            <person name="Tunlid A."/>
        </authorList>
    </citation>
    <scope>NUCLEOTIDE SEQUENCE [LARGE SCALE GENOMIC DNA]</scope>
    <source>
        <strain evidence="2 3">CBS 102.39</strain>
    </source>
</reference>
<keyword evidence="3" id="KW-1185">Reference proteome</keyword>
<sequence>MFVPFFSKRSDEKLYRRKGGGGKGGGSSGGGRSGGGTTGGRGGTGGGSARSSSVNTPIGSKSATSFGNGGGSPVTIPSGQLFAGRQAGGGTRGEVYGSRTYGSGYPGLPAANRGVGGLNFPFVFWPIAWGGAAGLGAGAYLHNREYGRPDNTSRPGGVMMTAAFISNTQNNTFRLVADNETVTSLIQDIQADCSSNLKDPDSITATNYFDNSTVPQPEQTVQYYRASSVALTLDGYNNTGALQDDNTPDTPLPSNLDNDLLTCLNTTIGEAVPLVDSASFRLSAPSNVGLVGLIYLLWTMSSMF</sequence>
<dbReference type="AlphaFoldDB" id="A0A8H4QPI2"/>
<feature type="compositionally biased region" description="Gly residues" evidence="1">
    <location>
        <begin position="21"/>
        <end position="48"/>
    </location>
</feature>
<protein>
    <submittedName>
        <fullName evidence="2">Uncharacterized protein</fullName>
    </submittedName>
</protein>
<gene>
    <name evidence="2" type="ORF">D9613_002974</name>
</gene>
<accession>A0A8H4QPI2</accession>
<dbReference type="Proteomes" id="UP000521872">
    <property type="component" value="Unassembled WGS sequence"/>
</dbReference>
<comment type="caution">
    <text evidence="2">The sequence shown here is derived from an EMBL/GenBank/DDBJ whole genome shotgun (WGS) entry which is preliminary data.</text>
</comment>
<feature type="region of interest" description="Disordered" evidence="1">
    <location>
        <begin position="1"/>
        <end position="90"/>
    </location>
</feature>